<comment type="similarity">
    <text evidence="7">Belongs to the adenylyl cyclase class-4/guanylyl cyclase family.</text>
</comment>
<dbReference type="InterPro" id="IPR035965">
    <property type="entry name" value="PAS-like_dom_sf"/>
</dbReference>
<feature type="transmembrane region" description="Helical" evidence="8">
    <location>
        <begin position="345"/>
        <end position="366"/>
    </location>
</feature>
<dbReference type="PROSITE" id="PS50125">
    <property type="entry name" value="GUANYLATE_CYCLASE_2"/>
    <property type="match status" value="1"/>
</dbReference>
<protein>
    <submittedName>
        <fullName evidence="11">Predicted protein</fullName>
    </submittedName>
</protein>
<dbReference type="CDD" id="cd00130">
    <property type="entry name" value="PAS"/>
    <property type="match status" value="1"/>
</dbReference>
<feature type="transmembrane region" description="Helical" evidence="8">
    <location>
        <begin position="153"/>
        <end position="181"/>
    </location>
</feature>
<keyword evidence="5 8" id="KW-0472">Membrane</keyword>
<dbReference type="GO" id="GO:0001653">
    <property type="term" value="F:peptide receptor activity"/>
    <property type="evidence" value="ECO:0007669"/>
    <property type="project" value="TreeGrafter"/>
</dbReference>
<dbReference type="Pfam" id="PF00211">
    <property type="entry name" value="Guanylate_cyc"/>
    <property type="match status" value="1"/>
</dbReference>
<dbReference type="PANTHER" id="PTHR11920">
    <property type="entry name" value="GUANYLYL CYCLASE"/>
    <property type="match status" value="1"/>
</dbReference>
<comment type="subcellular location">
    <subcellularLocation>
        <location evidence="1">Membrane</location>
    </subcellularLocation>
</comment>
<keyword evidence="12" id="KW-1185">Reference proteome</keyword>
<feature type="transmembrane region" description="Helical" evidence="8">
    <location>
        <begin position="248"/>
        <end position="268"/>
    </location>
</feature>
<dbReference type="InterPro" id="IPR000014">
    <property type="entry name" value="PAS"/>
</dbReference>
<dbReference type="KEGG" id="ngr:NAEGRDRAFT_51501"/>
<feature type="transmembrane region" description="Helical" evidence="8">
    <location>
        <begin position="289"/>
        <end position="308"/>
    </location>
</feature>
<gene>
    <name evidence="11" type="ORF">NAEGRDRAFT_51501</name>
</gene>
<dbReference type="RefSeq" id="XP_002673652.1">
    <property type="nucleotide sequence ID" value="XM_002673606.1"/>
</dbReference>
<keyword evidence="2 8" id="KW-0812">Transmembrane</keyword>
<dbReference type="Gene3D" id="3.30.450.20">
    <property type="entry name" value="PAS domain"/>
    <property type="match status" value="1"/>
</dbReference>
<dbReference type="SUPFAM" id="SSF55785">
    <property type="entry name" value="PYP-like sensor domain (PAS domain)"/>
    <property type="match status" value="1"/>
</dbReference>
<dbReference type="Proteomes" id="UP000006671">
    <property type="component" value="Unassembled WGS sequence"/>
</dbReference>
<evidence type="ECO:0000256" key="2">
    <source>
        <dbReference type="ARBA" id="ARBA00022692"/>
    </source>
</evidence>
<evidence type="ECO:0000256" key="8">
    <source>
        <dbReference type="SAM" id="Phobius"/>
    </source>
</evidence>
<dbReference type="GO" id="GO:0004016">
    <property type="term" value="F:adenylate cyclase activity"/>
    <property type="evidence" value="ECO:0007669"/>
    <property type="project" value="TreeGrafter"/>
</dbReference>
<dbReference type="GO" id="GO:0005886">
    <property type="term" value="C:plasma membrane"/>
    <property type="evidence" value="ECO:0007669"/>
    <property type="project" value="TreeGrafter"/>
</dbReference>
<dbReference type="CDD" id="cd07302">
    <property type="entry name" value="CHD"/>
    <property type="match status" value="1"/>
</dbReference>
<evidence type="ECO:0000259" key="9">
    <source>
        <dbReference type="PROSITE" id="PS50112"/>
    </source>
</evidence>
<evidence type="ECO:0000256" key="5">
    <source>
        <dbReference type="ARBA" id="ARBA00023136"/>
    </source>
</evidence>
<feature type="transmembrane region" description="Helical" evidence="8">
    <location>
        <begin position="1300"/>
        <end position="1321"/>
    </location>
</feature>
<dbReference type="PANTHER" id="PTHR11920:SF335">
    <property type="entry name" value="GUANYLATE CYCLASE"/>
    <property type="match status" value="1"/>
</dbReference>
<dbReference type="OrthoDB" id="6127067at2759"/>
<evidence type="ECO:0000259" key="10">
    <source>
        <dbReference type="PROSITE" id="PS50125"/>
    </source>
</evidence>
<feature type="domain" description="PAS" evidence="9">
    <location>
        <begin position="1382"/>
        <end position="1452"/>
    </location>
</feature>
<dbReference type="InParanoid" id="D2VQP6"/>
<evidence type="ECO:0000256" key="3">
    <source>
        <dbReference type="ARBA" id="ARBA00022741"/>
    </source>
</evidence>
<feature type="transmembrane region" description="Helical" evidence="8">
    <location>
        <begin position="314"/>
        <end position="333"/>
    </location>
</feature>
<dbReference type="GO" id="GO:0035556">
    <property type="term" value="P:intracellular signal transduction"/>
    <property type="evidence" value="ECO:0007669"/>
    <property type="project" value="InterPro"/>
</dbReference>
<feature type="transmembrane region" description="Helical" evidence="8">
    <location>
        <begin position="378"/>
        <end position="403"/>
    </location>
</feature>
<feature type="domain" description="Guanylate cyclase" evidence="10">
    <location>
        <begin position="1560"/>
        <end position="1711"/>
    </location>
</feature>
<sequence>MSTNPYLLPTSSTSMFSLGEVASSSQNVLAEQSSSHYSMGATGNEYNPSKAGTMSHTGSESIKSADTLSTTSEGGIRGQTKLLITTTLVSLQDSSPKKGWRCYVSYLLVFIYMFWCQVFVPTLGNYGWGEYGTYVLIHVLNFPNTFLVHLIPFYGYLAITIATILFVLTMAVLYIVGVRLATKPNKHFNKFKVLVYYLSFFVKTFSLPIVYILVGLLDCNSIAYDVDGDPIPSLRRYSSQSCTDDLNIIMMIISVISLLILLPVYFFSESITANSNPHNRTPLMVESSFPTSIIGVISLIQLIIGQLIPSNYMYISAALQLLLSVIATIIAGYSLPCFRIIDNSLYFGMNLAKVGASIGSVVASSLNTANILNTSDPTLGWSLMTLGLMILFFVIGVAILEVFQRIQLKRARSFILNWVQQDETAINSDPISPLILIEKNAMNIYGDAEDAKLLGLLRHMFKCSILEARDAKGTSYTNSDLSSAFVKGAASHNSFNDLKLLIYSSILLETKWNESNNTVFSLNLLKRAMKQHPNGLEQITIRERIKQVENFSQTNFKNLTNFELSSQLDLLEKNQNILLTLHRNFWKELASEKINYDSVEKINRAIHSLTIDCRTTLQNLMYNHKNNKTIYRLYANFIESFEFDSDLAQQYYNEANSIEEEEMKRKRRMSTFSNNGKRGGNRVVPVMNEYKFGNAEAVEDQDLDEMESAFDNPKVKKEQVFKTAISNQRSNRFVFTSTLLYGLLCFSFITASLVLSVYYSKTSKNNIPYLQQVCAVSVAPFSVFRNVRAGQNWMNFYMLFENVWPAINPESNTKTRSKSSYVTSHKQRMLDDLAYYDTLVSTAQSKIFDSDSYIDYSENVYPFAYPNEDKQFNYNGALTIRNISVQEITNNMIKYTKKFYADVPDTYLLASEAINITYAKKKLNLDLAANSTYFNPLANYNFMVLYSNIERASNAYDAFCGKYLDRSTSTINDTINLLIYYTVTLVGFFLLSSFAYLIFMLVEMTSMKRIMKLYEKQLSKDVIGKIYHTLDKKTTEVADSQSKGISLNRIKPSVILIGLILLIILVTVTCLVLLFVESYENSITSSQVMASVRLTVQAAAILQRLSFAVGEVATYFVASETSNTKSPLASSFPRKVTFGDPSLYGIDIASLQAFLVARINTRLPQLSSMWSKLIYGDAASGREAILGKFDDVDQVIVTGITNCTDYMAKNNITYGLETSYQYCVGFEELFGNYLTTVAQLVTDSKKQYALQQAALSTTTLLPTDDLQLRHNNAMRMALSLTSKFVKFIQEFVDATSSASYIIAIISTIISYLLCTVFFFFLQSTYQSYDGQLHTLRIMAHYIPVDVLDRNEQLKNFILYNTTKTEKKKKSLLSKEGFVGGSSLEDLKNIFNSNIEGTTICNSKFEIEFFNAAALKMFGMQSIDVLGVSMGNLIEPTQKDELINCMDHLMKKKTGENNLKKDEIQTNDQCEVLELDCIRRNQTKFPCKITLIAVKVSDGIGQKPILIVSLKDLTSEKKQNALLSEEKQKSDNLLKNILPMSVASRLKSGHTFIAEKLDDITCFFSDMVGFTAISSGLQATDLVMMLNSIVNGFDLLTEKYDLEKIKTIGDAYFCVGGLPGAATSDHPERVLKFAIETFGVINDFNANNAERKSVTDNQEEYQPTEEQSSPIKAKINIRVGINTGAVVAGVIGMKKFAYDLWGDTINTASRMESTSKNGRIQISRSTYERVFDLGYEFEEREVDVKGKGIVKTYLLNDKHHRYLKNNPLMYSAQKSASLLFTSQQ</sequence>
<evidence type="ECO:0000256" key="7">
    <source>
        <dbReference type="RuleBase" id="RU000405"/>
    </source>
</evidence>
<dbReference type="GO" id="GO:0000166">
    <property type="term" value="F:nucleotide binding"/>
    <property type="evidence" value="ECO:0007669"/>
    <property type="project" value="UniProtKB-KW"/>
</dbReference>
<name>D2VQP6_NAEGR</name>
<dbReference type="InterPro" id="IPR001054">
    <property type="entry name" value="A/G_cyclase"/>
</dbReference>
<keyword evidence="4 8" id="KW-1133">Transmembrane helix</keyword>
<dbReference type="GeneID" id="8855625"/>
<dbReference type="Gene3D" id="3.30.70.1230">
    <property type="entry name" value="Nucleotide cyclase"/>
    <property type="match status" value="1"/>
</dbReference>
<dbReference type="Pfam" id="PF25474">
    <property type="entry name" value="TPR_TmcB"/>
    <property type="match status" value="1"/>
</dbReference>
<accession>D2VQP6</accession>
<dbReference type="SUPFAM" id="SSF55073">
    <property type="entry name" value="Nucleotide cyclase"/>
    <property type="match status" value="1"/>
</dbReference>
<keyword evidence="3" id="KW-0547">Nucleotide-binding</keyword>
<dbReference type="EMBL" id="GG738889">
    <property type="protein sequence ID" value="EFC40908.1"/>
    <property type="molecule type" value="Genomic_DNA"/>
</dbReference>
<evidence type="ECO:0000256" key="6">
    <source>
        <dbReference type="ARBA" id="ARBA00023239"/>
    </source>
</evidence>
<dbReference type="Pfam" id="PF13426">
    <property type="entry name" value="PAS_9"/>
    <property type="match status" value="1"/>
</dbReference>
<dbReference type="GO" id="GO:0004383">
    <property type="term" value="F:guanylate cyclase activity"/>
    <property type="evidence" value="ECO:0007669"/>
    <property type="project" value="TreeGrafter"/>
</dbReference>
<dbReference type="InterPro" id="IPR029787">
    <property type="entry name" value="Nucleotide_cyclase"/>
</dbReference>
<keyword evidence="6 7" id="KW-0456">Lyase</keyword>
<dbReference type="SMART" id="SM00091">
    <property type="entry name" value="PAS"/>
    <property type="match status" value="1"/>
</dbReference>
<feature type="transmembrane region" description="Helical" evidence="8">
    <location>
        <begin position="103"/>
        <end position="120"/>
    </location>
</feature>
<feature type="transmembrane region" description="Helical" evidence="8">
    <location>
        <begin position="978"/>
        <end position="1002"/>
    </location>
</feature>
<feature type="transmembrane region" description="Helical" evidence="8">
    <location>
        <begin position="1053"/>
        <end position="1076"/>
    </location>
</feature>
<dbReference type="SMART" id="SM00044">
    <property type="entry name" value="CYCc"/>
    <property type="match status" value="1"/>
</dbReference>
<organism evidence="12">
    <name type="scientific">Naegleria gruberi</name>
    <name type="common">Amoeba</name>
    <dbReference type="NCBI Taxonomy" id="5762"/>
    <lineage>
        <taxon>Eukaryota</taxon>
        <taxon>Discoba</taxon>
        <taxon>Heterolobosea</taxon>
        <taxon>Tetramitia</taxon>
        <taxon>Eutetramitia</taxon>
        <taxon>Vahlkampfiidae</taxon>
        <taxon>Naegleria</taxon>
    </lineage>
</organism>
<feature type="transmembrane region" description="Helical" evidence="8">
    <location>
        <begin position="193"/>
        <end position="214"/>
    </location>
</feature>
<evidence type="ECO:0000313" key="12">
    <source>
        <dbReference type="Proteomes" id="UP000006671"/>
    </source>
</evidence>
<reference evidence="11 12" key="1">
    <citation type="journal article" date="2010" name="Cell">
        <title>The genome of Naegleria gruberi illuminates early eukaryotic versatility.</title>
        <authorList>
            <person name="Fritz-Laylin L.K."/>
            <person name="Prochnik S.E."/>
            <person name="Ginger M.L."/>
            <person name="Dacks J.B."/>
            <person name="Carpenter M.L."/>
            <person name="Field M.C."/>
            <person name="Kuo A."/>
            <person name="Paredez A."/>
            <person name="Chapman J."/>
            <person name="Pham J."/>
            <person name="Shu S."/>
            <person name="Neupane R."/>
            <person name="Cipriano M."/>
            <person name="Mancuso J."/>
            <person name="Tu H."/>
            <person name="Salamov A."/>
            <person name="Lindquist E."/>
            <person name="Shapiro H."/>
            <person name="Lucas S."/>
            <person name="Grigoriev I.V."/>
            <person name="Cande W.Z."/>
            <person name="Fulton C."/>
            <person name="Rokhsar D.S."/>
            <person name="Dawson S.C."/>
        </authorList>
    </citation>
    <scope>NUCLEOTIDE SEQUENCE [LARGE SCALE GENOMIC DNA]</scope>
    <source>
        <strain evidence="11 12">NEG-M</strain>
    </source>
</reference>
<evidence type="ECO:0000256" key="1">
    <source>
        <dbReference type="ARBA" id="ARBA00004370"/>
    </source>
</evidence>
<dbReference type="InterPro" id="IPR057352">
    <property type="entry name" value="TPR_TmcB/C"/>
</dbReference>
<dbReference type="InterPro" id="IPR018297">
    <property type="entry name" value="A/G_cyclase_CS"/>
</dbReference>
<evidence type="ECO:0000313" key="11">
    <source>
        <dbReference type="EMBL" id="EFC40908.1"/>
    </source>
</evidence>
<dbReference type="PROSITE" id="PS00452">
    <property type="entry name" value="GUANYLATE_CYCLASE_1"/>
    <property type="match status" value="1"/>
</dbReference>
<dbReference type="eggNOG" id="KOG1023">
    <property type="taxonomic scope" value="Eukaryota"/>
</dbReference>
<dbReference type="GO" id="GO:0007168">
    <property type="term" value="P:receptor guanylyl cyclase signaling pathway"/>
    <property type="evidence" value="ECO:0007669"/>
    <property type="project" value="TreeGrafter"/>
</dbReference>
<dbReference type="InterPro" id="IPR050401">
    <property type="entry name" value="Cyclic_nucleotide_synthase"/>
</dbReference>
<dbReference type="VEuPathDB" id="AmoebaDB:NAEGRDRAFT_51501"/>
<proteinExistence type="inferred from homology"/>
<evidence type="ECO:0000256" key="4">
    <source>
        <dbReference type="ARBA" id="ARBA00022989"/>
    </source>
</evidence>
<feature type="transmembrane region" description="Helical" evidence="8">
    <location>
        <begin position="739"/>
        <end position="759"/>
    </location>
</feature>
<dbReference type="PROSITE" id="PS50112">
    <property type="entry name" value="PAS"/>
    <property type="match status" value="1"/>
</dbReference>